<evidence type="ECO:0000256" key="7">
    <source>
        <dbReference type="ARBA" id="ARBA00022723"/>
    </source>
</evidence>
<dbReference type="Pfam" id="PF00643">
    <property type="entry name" value="zf-B_box"/>
    <property type="match status" value="1"/>
</dbReference>
<feature type="compositionally biased region" description="Basic and acidic residues" evidence="21">
    <location>
        <begin position="602"/>
        <end position="617"/>
    </location>
</feature>
<keyword evidence="14 19" id="KW-0103">Bromodomain</keyword>
<dbReference type="GO" id="GO:0061630">
    <property type="term" value="F:ubiquitin protein ligase activity"/>
    <property type="evidence" value="ECO:0007669"/>
    <property type="project" value="UniProtKB-EC"/>
</dbReference>
<dbReference type="SUPFAM" id="SSF57903">
    <property type="entry name" value="FYVE/PHD zinc finger"/>
    <property type="match status" value="1"/>
</dbReference>
<evidence type="ECO:0000313" key="27">
    <source>
        <dbReference type="Proteomes" id="UP000472267"/>
    </source>
</evidence>
<evidence type="ECO:0000259" key="24">
    <source>
        <dbReference type="PROSITE" id="PS50089"/>
    </source>
</evidence>
<comment type="pathway">
    <text evidence="3">Protein modification; protein ubiquitination.</text>
</comment>
<dbReference type="GO" id="GO:0003677">
    <property type="term" value="F:DNA binding"/>
    <property type="evidence" value="ECO:0007669"/>
    <property type="project" value="UniProtKB-KW"/>
</dbReference>
<dbReference type="InterPro" id="IPR013083">
    <property type="entry name" value="Znf_RING/FYVE/PHD"/>
</dbReference>
<evidence type="ECO:0000256" key="14">
    <source>
        <dbReference type="ARBA" id="ARBA00023117"/>
    </source>
</evidence>
<dbReference type="Proteomes" id="UP000472267">
    <property type="component" value="Chromosome 7"/>
</dbReference>
<dbReference type="GO" id="GO:0005634">
    <property type="term" value="C:nucleus"/>
    <property type="evidence" value="ECO:0007669"/>
    <property type="project" value="UniProtKB-SubCell"/>
</dbReference>
<keyword evidence="16" id="KW-0804">Transcription</keyword>
<evidence type="ECO:0000256" key="4">
    <source>
        <dbReference type="ARBA" id="ARBA00012483"/>
    </source>
</evidence>
<dbReference type="OMA" id="CYQSTAE"/>
<feature type="compositionally biased region" description="Polar residues" evidence="21">
    <location>
        <begin position="651"/>
        <end position="668"/>
    </location>
</feature>
<dbReference type="CDD" id="cd19829">
    <property type="entry name" value="Bbox2_TIF1b_C-VI"/>
    <property type="match status" value="1"/>
</dbReference>
<dbReference type="GO" id="GO:0008270">
    <property type="term" value="F:zinc ion binding"/>
    <property type="evidence" value="ECO:0007669"/>
    <property type="project" value="UniProtKB-KW"/>
</dbReference>
<feature type="region of interest" description="Disordered" evidence="21">
    <location>
        <begin position="578"/>
        <end position="668"/>
    </location>
</feature>
<dbReference type="InterPro" id="IPR011011">
    <property type="entry name" value="Znf_FYVE_PHD"/>
</dbReference>
<dbReference type="PROSITE" id="PS50089">
    <property type="entry name" value="ZF_RING_2"/>
    <property type="match status" value="1"/>
</dbReference>
<dbReference type="FunFam" id="3.30.40.10:FF:000123">
    <property type="entry name" value="E3 ubiquitin-protein ligase TRIM33"/>
    <property type="match status" value="1"/>
</dbReference>
<evidence type="ECO:0000256" key="21">
    <source>
        <dbReference type="SAM" id="MobiDB-lite"/>
    </source>
</evidence>
<evidence type="ECO:0000256" key="8">
    <source>
        <dbReference type="ARBA" id="ARBA00022737"/>
    </source>
</evidence>
<evidence type="ECO:0000313" key="26">
    <source>
        <dbReference type="Ensembl" id="ENSSFAP00005032402.1"/>
    </source>
</evidence>
<feature type="domain" description="Bromo" evidence="22">
    <location>
        <begin position="840"/>
        <end position="891"/>
    </location>
</feature>
<dbReference type="InterPro" id="IPR001965">
    <property type="entry name" value="Znf_PHD"/>
</dbReference>
<dbReference type="OrthoDB" id="1870062at2759"/>
<feature type="region of interest" description="Disordered" evidence="21">
    <location>
        <begin position="470"/>
        <end position="505"/>
    </location>
</feature>
<keyword evidence="17" id="KW-0539">Nucleus</keyword>
<dbReference type="AlphaFoldDB" id="A0A672HTR5"/>
<dbReference type="PROSITE" id="PS00518">
    <property type="entry name" value="ZF_RING_1"/>
    <property type="match status" value="1"/>
</dbReference>
<organism evidence="26 27">
    <name type="scientific">Salarias fasciatus</name>
    <name type="common">Jewelled blenny</name>
    <name type="synonym">Blennius fasciatus</name>
    <dbReference type="NCBI Taxonomy" id="181472"/>
    <lineage>
        <taxon>Eukaryota</taxon>
        <taxon>Metazoa</taxon>
        <taxon>Chordata</taxon>
        <taxon>Craniata</taxon>
        <taxon>Vertebrata</taxon>
        <taxon>Euteleostomi</taxon>
        <taxon>Actinopterygii</taxon>
        <taxon>Neopterygii</taxon>
        <taxon>Teleostei</taxon>
        <taxon>Neoteleostei</taxon>
        <taxon>Acanthomorphata</taxon>
        <taxon>Ovalentaria</taxon>
        <taxon>Blenniimorphae</taxon>
        <taxon>Blenniiformes</taxon>
        <taxon>Blennioidei</taxon>
        <taxon>Blenniidae</taxon>
        <taxon>Salariinae</taxon>
        <taxon>Salarias</taxon>
    </lineage>
</organism>
<keyword evidence="7" id="KW-0479">Metal-binding</keyword>
<keyword evidence="15" id="KW-0238">DNA-binding</keyword>
<keyword evidence="5" id="KW-0678">Repressor</keyword>
<dbReference type="Gene3D" id="3.30.160.60">
    <property type="entry name" value="Classic Zinc Finger"/>
    <property type="match status" value="1"/>
</dbReference>
<dbReference type="SUPFAM" id="SSF47370">
    <property type="entry name" value="Bromodomain"/>
    <property type="match status" value="1"/>
</dbReference>
<dbReference type="PANTHER" id="PTHR45915">
    <property type="entry name" value="TRANSCRIPTION INTERMEDIARY FACTOR"/>
    <property type="match status" value="1"/>
</dbReference>
<evidence type="ECO:0000256" key="3">
    <source>
        <dbReference type="ARBA" id="ARBA00004906"/>
    </source>
</evidence>
<dbReference type="InterPro" id="IPR000315">
    <property type="entry name" value="Znf_B-box"/>
</dbReference>
<dbReference type="InParanoid" id="A0A672HTR5"/>
<proteinExistence type="predicted"/>
<dbReference type="RefSeq" id="XP_029952850.1">
    <property type="nucleotide sequence ID" value="XM_030096990.1"/>
</dbReference>
<dbReference type="EC" id="2.3.2.27" evidence="4"/>
<evidence type="ECO:0000259" key="23">
    <source>
        <dbReference type="PROSITE" id="PS50016"/>
    </source>
</evidence>
<dbReference type="PROSITE" id="PS50119">
    <property type="entry name" value="ZF_BBOX"/>
    <property type="match status" value="2"/>
</dbReference>
<dbReference type="GeneID" id="115392400"/>
<feature type="compositionally biased region" description="Low complexity" evidence="21">
    <location>
        <begin position="410"/>
        <end position="424"/>
    </location>
</feature>
<evidence type="ECO:0000256" key="17">
    <source>
        <dbReference type="ARBA" id="ARBA00023242"/>
    </source>
</evidence>
<evidence type="ECO:0000256" key="15">
    <source>
        <dbReference type="ARBA" id="ARBA00023125"/>
    </source>
</evidence>
<dbReference type="Gene3D" id="3.30.40.10">
    <property type="entry name" value="Zinc/RING finger domain, C3HC4 (zinc finger)"/>
    <property type="match status" value="2"/>
</dbReference>
<accession>A0A672HTR5</accession>
<name>A0A672HTR5_SALFA</name>
<evidence type="ECO:0000256" key="11">
    <source>
        <dbReference type="ARBA" id="ARBA00022833"/>
    </source>
</evidence>
<reference evidence="26" key="3">
    <citation type="submission" date="2025-09" db="UniProtKB">
        <authorList>
            <consortium name="Ensembl"/>
        </authorList>
    </citation>
    <scope>IDENTIFICATION</scope>
</reference>
<feature type="domain" description="PHD-type" evidence="23">
    <location>
        <begin position="725"/>
        <end position="772"/>
    </location>
</feature>
<dbReference type="SUPFAM" id="SSF57845">
    <property type="entry name" value="B-box zinc-binding domain"/>
    <property type="match status" value="1"/>
</dbReference>
<dbReference type="InterPro" id="IPR036427">
    <property type="entry name" value="Bromodomain-like_sf"/>
</dbReference>
<evidence type="ECO:0000256" key="5">
    <source>
        <dbReference type="ARBA" id="ARBA00022491"/>
    </source>
</evidence>
<dbReference type="SMART" id="SM00336">
    <property type="entry name" value="BBOX"/>
    <property type="match status" value="2"/>
</dbReference>
<dbReference type="InterPro" id="IPR001841">
    <property type="entry name" value="Znf_RING"/>
</dbReference>
<dbReference type="PROSITE" id="PS01359">
    <property type="entry name" value="ZF_PHD_1"/>
    <property type="match status" value="1"/>
</dbReference>
<feature type="region of interest" description="Disordered" evidence="21">
    <location>
        <begin position="407"/>
        <end position="430"/>
    </location>
</feature>
<evidence type="ECO:0000256" key="10">
    <source>
        <dbReference type="ARBA" id="ARBA00022786"/>
    </source>
</evidence>
<dbReference type="InterPro" id="IPR003649">
    <property type="entry name" value="Bbox_C"/>
</dbReference>
<sequence>MAGCGEKRDDAAVIIVENEAESMPVQEERSGPSPAGRLDTCPVCQLNFHSREPKLLPCLHSFCRKCLPSPSRNLATAEAPNSHADSAIKPLNVIRCPVCRQECMEVDVMDNVFLKDSAEAPSSTVEKTVQLCMTCDDNTEAAGFCVDCVEYLCATCVEAHQRVKFTKDHVIRLKTGVSQEVRSVSTHRPMFCDVHKQEPLKLFCETCDLLTCRDCQLVKHKDHNYQFLEDAYKNHKQHMESMTHQLQEKKKLIEEVSNSINNGLLQVDQNRTSVHNEIKKSVCSLILEINKKGKMLLNQLESATKDHESVLRKQQEDIGYLSRHLDHVISFTKWATARSGGTALLYCKRLILFQIGNLLRAKCSASFVPQSTVRFQCRASYWASNVDLGSLVVESVPGHQLGGFQGFPHQLSLPPQGPSGSPHSFALGGPNSTLAQLQMQVDKLNPQPHWQPQPPPPPWTWYQSVRLPRTVLGGSPSQSMPPQPGRRFMAPPPSHVSPTSSLPSPGFSPQHHVRMMGGSSSYQNKPLDGPSPLYTHVPSLPINSGISLSQPRPLMESTYVNRRNDPVGPLYMVKPNYPQGLPPSLQARNGLQNSPGFAPISQEEKPEPASWKPEETHQANGSAVSAAKRRRRSSPGPIIVIKDEPDDDSSYTHASLTASLPDSTNDQLKITSQGEGKMVPALRSASQPLGGPLDQSPAKPVNHSRSEGEEQQADQTGARSEDSNEVLCAVCRTAGHSLTCHKCLKVFHLACHVPSVLRSPSGEWLCSFCRDLLVPEMEYDCRAESKPEAKTVKMETDSEGGLCPVEKRKCERLLLLLFCTESSSDFQESASPSVCARNRQTIKGPVNLSTVKKRLEAEQGLCYQSSAEFVSDVRLIFGNRALLSESDSETASKRRRFGELFEERLKALYPEQTFPEIKLEVIPAAPADAEPPSLDDTSQITKRQRVCSDSQDAPSRPSGIVGTV</sequence>
<dbReference type="PANTHER" id="PTHR45915:SF4">
    <property type="entry name" value="TRANSCRIPTION INTERMEDIARY FACTOR 1-ALPHA"/>
    <property type="match status" value="1"/>
</dbReference>
<dbReference type="SMART" id="SM00249">
    <property type="entry name" value="PHD"/>
    <property type="match status" value="1"/>
</dbReference>
<dbReference type="PROSITE" id="PS50016">
    <property type="entry name" value="ZF_PHD_2"/>
    <property type="match status" value="1"/>
</dbReference>
<dbReference type="SUPFAM" id="SSF57850">
    <property type="entry name" value="RING/U-box"/>
    <property type="match status" value="1"/>
</dbReference>
<evidence type="ECO:0000256" key="16">
    <source>
        <dbReference type="ARBA" id="ARBA00023163"/>
    </source>
</evidence>
<evidence type="ECO:0000256" key="19">
    <source>
        <dbReference type="PROSITE-ProRule" id="PRU00035"/>
    </source>
</evidence>
<dbReference type="InterPro" id="IPR019787">
    <property type="entry name" value="Znf_PHD-finger"/>
</dbReference>
<keyword evidence="13 20" id="KW-0175">Coiled coil</keyword>
<gene>
    <name evidence="26" type="primary">LOC115392400</name>
</gene>
<keyword evidence="11" id="KW-0862">Zinc</keyword>
<evidence type="ECO:0000256" key="18">
    <source>
        <dbReference type="PROSITE-ProRule" id="PRU00024"/>
    </source>
</evidence>
<dbReference type="Pfam" id="PF00628">
    <property type="entry name" value="PHD"/>
    <property type="match status" value="1"/>
</dbReference>
<dbReference type="InterPro" id="IPR001487">
    <property type="entry name" value="Bromodomain"/>
</dbReference>
<dbReference type="SMART" id="SM00297">
    <property type="entry name" value="BROMO"/>
    <property type="match status" value="1"/>
</dbReference>
<evidence type="ECO:0000256" key="13">
    <source>
        <dbReference type="ARBA" id="ARBA00023054"/>
    </source>
</evidence>
<dbReference type="Pfam" id="PF00439">
    <property type="entry name" value="Bromodomain"/>
    <property type="match status" value="1"/>
</dbReference>
<evidence type="ECO:0000256" key="9">
    <source>
        <dbReference type="ARBA" id="ARBA00022771"/>
    </source>
</evidence>
<evidence type="ECO:0000259" key="22">
    <source>
        <dbReference type="PROSITE" id="PS50014"/>
    </source>
</evidence>
<evidence type="ECO:0000259" key="25">
    <source>
        <dbReference type="PROSITE" id="PS50119"/>
    </source>
</evidence>
<evidence type="ECO:0000256" key="6">
    <source>
        <dbReference type="ARBA" id="ARBA00022679"/>
    </source>
</evidence>
<evidence type="ECO:0000256" key="12">
    <source>
        <dbReference type="ARBA" id="ARBA00023015"/>
    </source>
</evidence>
<dbReference type="Ensembl" id="ENSSFAT00005033554.1">
    <property type="protein sequence ID" value="ENSSFAP00005032402.1"/>
    <property type="gene ID" value="ENSSFAG00005016411.1"/>
</dbReference>
<evidence type="ECO:0000256" key="2">
    <source>
        <dbReference type="ARBA" id="ARBA00004123"/>
    </source>
</evidence>
<keyword evidence="10" id="KW-0833">Ubl conjugation pathway</keyword>
<feature type="domain" description="RING-type" evidence="24">
    <location>
        <begin position="41"/>
        <end position="100"/>
    </location>
</feature>
<comment type="catalytic activity">
    <reaction evidence="1">
        <text>S-ubiquitinyl-[E2 ubiquitin-conjugating enzyme]-L-cysteine + [acceptor protein]-L-lysine = [E2 ubiquitin-conjugating enzyme]-L-cysteine + N(6)-ubiquitinyl-[acceptor protein]-L-lysine.</text>
        <dbReference type="EC" id="2.3.2.27"/>
    </reaction>
</comment>
<keyword evidence="12" id="KW-0805">Transcription regulation</keyword>
<evidence type="ECO:0000256" key="1">
    <source>
        <dbReference type="ARBA" id="ARBA00000900"/>
    </source>
</evidence>
<feature type="domain" description="B box-type" evidence="25">
    <location>
        <begin position="187"/>
        <end position="228"/>
    </location>
</feature>
<keyword evidence="9 18" id="KW-0863">Zinc-finger</keyword>
<dbReference type="InterPro" id="IPR027370">
    <property type="entry name" value="Znf-RING_euk"/>
</dbReference>
<feature type="domain" description="B box-type" evidence="25">
    <location>
        <begin position="127"/>
        <end position="173"/>
    </location>
</feature>
<keyword evidence="8" id="KW-0677">Repeat</keyword>
<feature type="region of interest" description="Disordered" evidence="21">
    <location>
        <begin position="683"/>
        <end position="719"/>
    </location>
</feature>
<keyword evidence="6" id="KW-0808">Transferase</keyword>
<dbReference type="InterPro" id="IPR047058">
    <property type="entry name" value="TIF1b_Bbox2_Znf"/>
</dbReference>
<feature type="compositionally biased region" description="Polar residues" evidence="21">
    <location>
        <begin position="586"/>
        <end position="595"/>
    </location>
</feature>
<protein>
    <recommendedName>
        <fullName evidence="4">RING-type E3 ubiquitin transferase</fullName>
        <ecNumber evidence="4">2.3.2.27</ecNumber>
    </recommendedName>
</protein>
<reference evidence="26" key="1">
    <citation type="submission" date="2019-06" db="EMBL/GenBank/DDBJ databases">
        <authorList>
            <consortium name="Wellcome Sanger Institute Data Sharing"/>
        </authorList>
    </citation>
    <scope>NUCLEOTIDE SEQUENCE [LARGE SCALE GENOMIC DNA]</scope>
</reference>
<comment type="subcellular location">
    <subcellularLocation>
        <location evidence="2">Nucleus</location>
    </subcellularLocation>
</comment>
<feature type="compositionally biased region" description="Pro residues" evidence="21">
    <location>
        <begin position="479"/>
        <end position="495"/>
    </location>
</feature>
<reference evidence="26" key="2">
    <citation type="submission" date="2025-08" db="UniProtKB">
        <authorList>
            <consortium name="Ensembl"/>
        </authorList>
    </citation>
    <scope>IDENTIFICATION</scope>
</reference>
<evidence type="ECO:0000256" key="20">
    <source>
        <dbReference type="SAM" id="Coils"/>
    </source>
</evidence>
<keyword evidence="27" id="KW-1185">Reference proteome</keyword>
<dbReference type="GO" id="GO:0000785">
    <property type="term" value="C:chromatin"/>
    <property type="evidence" value="ECO:0007669"/>
    <property type="project" value="TreeGrafter"/>
</dbReference>
<dbReference type="PROSITE" id="PS50014">
    <property type="entry name" value="BROMODOMAIN_2"/>
    <property type="match status" value="1"/>
</dbReference>
<dbReference type="Gene3D" id="1.20.920.10">
    <property type="entry name" value="Bromodomain-like"/>
    <property type="match status" value="1"/>
</dbReference>
<dbReference type="InterPro" id="IPR019786">
    <property type="entry name" value="Zinc_finger_PHD-type_CS"/>
</dbReference>
<feature type="region of interest" description="Disordered" evidence="21">
    <location>
        <begin position="925"/>
        <end position="964"/>
    </location>
</feature>
<feature type="coiled-coil region" evidence="20">
    <location>
        <begin position="225"/>
        <end position="259"/>
    </location>
</feature>
<dbReference type="Pfam" id="PF13445">
    <property type="entry name" value="zf-RING_UBOX"/>
    <property type="match status" value="1"/>
</dbReference>
<feature type="compositionally biased region" description="Polar residues" evidence="21">
    <location>
        <begin position="935"/>
        <end position="953"/>
    </location>
</feature>
<dbReference type="FunFam" id="3.30.160.60:FF:000074">
    <property type="entry name" value="Tripartite motif containing 66"/>
    <property type="match status" value="1"/>
</dbReference>
<dbReference type="SMART" id="SM00184">
    <property type="entry name" value="RING"/>
    <property type="match status" value="2"/>
</dbReference>
<dbReference type="InterPro" id="IPR017907">
    <property type="entry name" value="Znf_RING_CS"/>
</dbReference>
<dbReference type="SMART" id="SM00502">
    <property type="entry name" value="BBC"/>
    <property type="match status" value="1"/>
</dbReference>